<dbReference type="VEuPathDB" id="FungiDB:BON22_2074"/>
<evidence type="ECO:0000313" key="3">
    <source>
        <dbReference type="Proteomes" id="UP000189513"/>
    </source>
</evidence>
<proteinExistence type="predicted"/>
<accession>A0A061AT23</accession>
<dbReference type="Proteomes" id="UP000189513">
    <property type="component" value="Unassembled WGS sequence"/>
</dbReference>
<gene>
    <name evidence="2" type="ORF">BON22_2074</name>
    <name evidence="1" type="ORF">CYFA0S_05e04566g</name>
</gene>
<reference evidence="2" key="3">
    <citation type="submission" date="2017-01" db="EMBL/GenBank/DDBJ databases">
        <authorList>
            <person name="Mah S.A."/>
            <person name="Swanson W.J."/>
            <person name="Moy G.W."/>
            <person name="Vacquier V.D."/>
        </authorList>
    </citation>
    <scope>NUCLEOTIDE SEQUENCE [LARGE SCALE GENOMIC DNA]</scope>
    <source>
        <strain evidence="2">65</strain>
    </source>
</reference>
<organism evidence="1">
    <name type="scientific">Cyberlindnera fabianii</name>
    <name type="common">Yeast</name>
    <name type="synonym">Hansenula fabianii</name>
    <dbReference type="NCBI Taxonomy" id="36022"/>
    <lineage>
        <taxon>Eukaryota</taxon>
        <taxon>Fungi</taxon>
        <taxon>Dikarya</taxon>
        <taxon>Ascomycota</taxon>
        <taxon>Saccharomycotina</taxon>
        <taxon>Saccharomycetes</taxon>
        <taxon>Phaffomycetales</taxon>
        <taxon>Phaffomycetaceae</taxon>
        <taxon>Cyberlindnera</taxon>
    </lineage>
</organism>
<reference evidence="1" key="1">
    <citation type="journal article" date="2014" name="Genome Announc.">
        <title>Genome sequence of the yeast Cyberlindnera fabianii (Hansenula fabianii).</title>
        <authorList>
            <person name="Freel K.C."/>
            <person name="Sarilar V."/>
            <person name="Neuveglise C."/>
            <person name="Devillers H."/>
            <person name="Friedrich A."/>
            <person name="Schacherer J."/>
        </authorList>
    </citation>
    <scope>NUCLEOTIDE SEQUENCE</scope>
    <source>
        <strain evidence="1">YJS4271</strain>
    </source>
</reference>
<name>A0A061AT23_CYBFA</name>
<dbReference type="EMBL" id="MPUK01000003">
    <property type="protein sequence ID" value="ONH68196.1"/>
    <property type="molecule type" value="Genomic_DNA"/>
</dbReference>
<evidence type="ECO:0000313" key="2">
    <source>
        <dbReference type="EMBL" id="ONH68196.1"/>
    </source>
</evidence>
<dbReference type="OrthoDB" id="3978317at2759"/>
<sequence>MQQSLKINTTPVELTTTEGYEEFVKSPLAADYSTVFPDGADNGYVMDNNSEVVATVALNVRHSLENPVPSYGSPEIKKTSLLKI</sequence>
<dbReference type="EMBL" id="LK052890">
    <property type="protein sequence ID" value="CDR40794.1"/>
    <property type="molecule type" value="Genomic_DNA"/>
</dbReference>
<protein>
    <submittedName>
        <fullName evidence="2">ATP-dependent (S)-NAD(P)H-hydrate dehydratase</fullName>
    </submittedName>
    <submittedName>
        <fullName evidence="1">CYFA0S05e04566g1_1</fullName>
    </submittedName>
</protein>
<keyword evidence="3" id="KW-1185">Reference proteome</keyword>
<evidence type="ECO:0000313" key="1">
    <source>
        <dbReference type="EMBL" id="CDR40794.1"/>
    </source>
</evidence>
<dbReference type="OMA" id="CNDCATV"/>
<reference evidence="3" key="2">
    <citation type="journal article" date="2017" name="Genome Announc.">
        <title>Genome sequences of Cyberlindnera fabianii 65, Pichia kudriavzevii 129, and Saccharomyces cerevisiae 131 isolated from fermented masau fruits in Zimbabwe.</title>
        <authorList>
            <person name="van Rijswijck I.M.H."/>
            <person name="Derks M.F.L."/>
            <person name="Abee T."/>
            <person name="de Ridder D."/>
            <person name="Smid E.J."/>
        </authorList>
    </citation>
    <scope>NUCLEOTIDE SEQUENCE [LARGE SCALE GENOMIC DNA]</scope>
    <source>
        <strain evidence="3">65</strain>
    </source>
</reference>
<dbReference type="AlphaFoldDB" id="A0A061AT23"/>